<dbReference type="Proteomes" id="UP000634136">
    <property type="component" value="Unassembled WGS sequence"/>
</dbReference>
<dbReference type="EMBL" id="JAAIUW010000012">
    <property type="protein sequence ID" value="KAF7807676.1"/>
    <property type="molecule type" value="Genomic_DNA"/>
</dbReference>
<organism evidence="1 2">
    <name type="scientific">Senna tora</name>
    <dbReference type="NCBI Taxonomy" id="362788"/>
    <lineage>
        <taxon>Eukaryota</taxon>
        <taxon>Viridiplantae</taxon>
        <taxon>Streptophyta</taxon>
        <taxon>Embryophyta</taxon>
        <taxon>Tracheophyta</taxon>
        <taxon>Spermatophyta</taxon>
        <taxon>Magnoliopsida</taxon>
        <taxon>eudicotyledons</taxon>
        <taxon>Gunneridae</taxon>
        <taxon>Pentapetalae</taxon>
        <taxon>rosids</taxon>
        <taxon>fabids</taxon>
        <taxon>Fabales</taxon>
        <taxon>Fabaceae</taxon>
        <taxon>Caesalpinioideae</taxon>
        <taxon>Cassia clade</taxon>
        <taxon>Senna</taxon>
    </lineage>
</organism>
<comment type="caution">
    <text evidence="1">The sequence shown here is derived from an EMBL/GenBank/DDBJ whole genome shotgun (WGS) entry which is preliminary data.</text>
</comment>
<protein>
    <submittedName>
        <fullName evidence="1">Uncharacterized protein</fullName>
    </submittedName>
</protein>
<reference evidence="1" key="1">
    <citation type="submission" date="2020-09" db="EMBL/GenBank/DDBJ databases">
        <title>Genome-Enabled Discovery of Anthraquinone Biosynthesis in Senna tora.</title>
        <authorList>
            <person name="Kang S.-H."/>
            <person name="Pandey R.P."/>
            <person name="Lee C.-M."/>
            <person name="Sim J.-S."/>
            <person name="Jeong J.-T."/>
            <person name="Choi B.-S."/>
            <person name="Jung M."/>
            <person name="Ginzburg D."/>
            <person name="Zhao K."/>
            <person name="Won S.Y."/>
            <person name="Oh T.-J."/>
            <person name="Yu Y."/>
            <person name="Kim N.-H."/>
            <person name="Lee O.R."/>
            <person name="Lee T.-H."/>
            <person name="Bashyal P."/>
            <person name="Kim T.-S."/>
            <person name="Lee W.-H."/>
            <person name="Kawkins C."/>
            <person name="Kim C.-K."/>
            <person name="Kim J.S."/>
            <person name="Ahn B.O."/>
            <person name="Rhee S.Y."/>
            <person name="Sohng J.K."/>
        </authorList>
    </citation>
    <scope>NUCLEOTIDE SEQUENCE</scope>
    <source>
        <tissue evidence="1">Leaf</tissue>
    </source>
</reference>
<name>A0A834SQ92_9FABA</name>
<gene>
    <name evidence="1" type="ORF">G2W53_039837</name>
</gene>
<sequence>MDNKLVSLIPLRIEISGFGLSSPPLAVLHD</sequence>
<proteinExistence type="predicted"/>
<accession>A0A834SQ92</accession>
<evidence type="ECO:0000313" key="1">
    <source>
        <dbReference type="EMBL" id="KAF7807676.1"/>
    </source>
</evidence>
<evidence type="ECO:0000313" key="2">
    <source>
        <dbReference type="Proteomes" id="UP000634136"/>
    </source>
</evidence>
<dbReference type="AlphaFoldDB" id="A0A834SQ92"/>
<keyword evidence="2" id="KW-1185">Reference proteome</keyword>